<keyword evidence="2" id="KW-1185">Reference proteome</keyword>
<organism evidence="1 2">
    <name type="scientific">Halalkalibaculum roseum</name>
    <dbReference type="NCBI Taxonomy" id="2709311"/>
    <lineage>
        <taxon>Bacteria</taxon>
        <taxon>Pseudomonadati</taxon>
        <taxon>Balneolota</taxon>
        <taxon>Balneolia</taxon>
        <taxon>Balneolales</taxon>
        <taxon>Balneolaceae</taxon>
        <taxon>Halalkalibaculum</taxon>
    </lineage>
</organism>
<reference evidence="1 2" key="1">
    <citation type="submission" date="2020-02" db="EMBL/GenBank/DDBJ databases">
        <title>Balneolaceae bacterium YR4-1, complete genome.</title>
        <authorList>
            <person name="Li Y."/>
            <person name="Wu S."/>
        </authorList>
    </citation>
    <scope>NUCLEOTIDE SEQUENCE [LARGE SCALE GENOMIC DNA]</scope>
    <source>
        <strain evidence="1 2">YR4-1</strain>
    </source>
</reference>
<comment type="caution">
    <text evidence="1">The sequence shown here is derived from an EMBL/GenBank/DDBJ whole genome shotgun (WGS) entry which is preliminary data.</text>
</comment>
<dbReference type="AlphaFoldDB" id="A0A6M1SQH9"/>
<evidence type="ECO:0000313" key="1">
    <source>
        <dbReference type="EMBL" id="NGP75050.1"/>
    </source>
</evidence>
<sequence length="245" mass="28676">MDYELVPYSGDLKVESFDSTVVDENRFNYNNRIFKVGSSYTYNYQYRTADGQAKNFRFTEEDWEFKEPENSDQNNLTIEVSSGLKPFSDWYPDYNQTVMKYIYSNKESYELTGLIENEANIWLHPPREGLFRIMELNPFPSVQFPLEIGNTWQWSVAAGEQWSDERWTTWEGNVKNTMTYEILSKSTINSKWGELETWAIEGEATNRLGTTLLEATYHDSLGFVNMHFTNIDGSTLEFDLADVDY</sequence>
<gene>
    <name evidence="1" type="ORF">G3570_00280</name>
</gene>
<protein>
    <submittedName>
        <fullName evidence="1">Uncharacterized protein</fullName>
    </submittedName>
</protein>
<accession>A0A6M1SQH9</accession>
<proteinExistence type="predicted"/>
<dbReference type="Proteomes" id="UP000473278">
    <property type="component" value="Unassembled WGS sequence"/>
</dbReference>
<evidence type="ECO:0000313" key="2">
    <source>
        <dbReference type="Proteomes" id="UP000473278"/>
    </source>
</evidence>
<name>A0A6M1SQH9_9BACT</name>
<dbReference type="EMBL" id="JAALLT010000001">
    <property type="protein sequence ID" value="NGP75050.1"/>
    <property type="molecule type" value="Genomic_DNA"/>
</dbReference>